<name>A0A3S3SAC1_9FLAO</name>
<dbReference type="AlphaFoldDB" id="A0A3S3SAC1"/>
<evidence type="ECO:0008006" key="3">
    <source>
        <dbReference type="Google" id="ProtNLM"/>
    </source>
</evidence>
<protein>
    <recommendedName>
        <fullName evidence="3">Sel1 repeat family protein</fullName>
    </recommendedName>
</protein>
<dbReference type="RefSeq" id="WP_128390603.1">
    <property type="nucleotide sequence ID" value="NZ_SBII01000010.1"/>
</dbReference>
<dbReference type="PROSITE" id="PS51257">
    <property type="entry name" value="PROKAR_LIPOPROTEIN"/>
    <property type="match status" value="1"/>
</dbReference>
<reference evidence="1 2" key="1">
    <citation type="submission" date="2019-01" db="EMBL/GenBank/DDBJ databases">
        <title>Flavobacterium sp. nov.,isolated from freshwater.</title>
        <authorList>
            <person name="Zhang R."/>
            <person name="Du Z.-J."/>
        </authorList>
    </citation>
    <scope>NUCLEOTIDE SEQUENCE [LARGE SCALE GENOMIC DNA]</scope>
    <source>
        <strain evidence="1 2">1E403</strain>
    </source>
</reference>
<comment type="caution">
    <text evidence="1">The sequence shown here is derived from an EMBL/GenBank/DDBJ whole genome shotgun (WGS) entry which is preliminary data.</text>
</comment>
<dbReference type="EMBL" id="SBII01000010">
    <property type="protein sequence ID" value="RWW96700.1"/>
    <property type="molecule type" value="Genomic_DNA"/>
</dbReference>
<proteinExistence type="predicted"/>
<sequence length="150" mass="17716">MKNYLLLLLLLVISCNEKVESKKNTAMGSAFYEGYRNEPKLEELWKSAYKKGDTISYLEMMDIFVLSGHENEFLYYAICMADKHNYRHANIEVYDILRKLPERNDRMNKIANYYLLRAIESGHKGAIRDLKERFGTDSPPKSEDYWKTIQ</sequence>
<dbReference type="OrthoDB" id="1362573at2"/>
<dbReference type="Proteomes" id="UP000287527">
    <property type="component" value="Unassembled WGS sequence"/>
</dbReference>
<keyword evidence="2" id="KW-1185">Reference proteome</keyword>
<gene>
    <name evidence="1" type="ORF">EPI11_13990</name>
</gene>
<organism evidence="1 2">
    <name type="scientific">Flavobacterium cerinum</name>
    <dbReference type="NCBI Taxonomy" id="2502784"/>
    <lineage>
        <taxon>Bacteria</taxon>
        <taxon>Pseudomonadati</taxon>
        <taxon>Bacteroidota</taxon>
        <taxon>Flavobacteriia</taxon>
        <taxon>Flavobacteriales</taxon>
        <taxon>Flavobacteriaceae</taxon>
        <taxon>Flavobacterium</taxon>
    </lineage>
</organism>
<evidence type="ECO:0000313" key="2">
    <source>
        <dbReference type="Proteomes" id="UP000287527"/>
    </source>
</evidence>
<evidence type="ECO:0000313" key="1">
    <source>
        <dbReference type="EMBL" id="RWW96700.1"/>
    </source>
</evidence>
<accession>A0A3S3SAC1</accession>